<protein>
    <submittedName>
        <fullName evidence="1">Uncharacterized protein</fullName>
    </submittedName>
</protein>
<dbReference type="EMBL" id="MN740183">
    <property type="protein sequence ID" value="QHT92353.1"/>
    <property type="molecule type" value="Genomic_DNA"/>
</dbReference>
<proteinExistence type="predicted"/>
<name>A0A6C0ILF5_9ZZZZ</name>
<evidence type="ECO:0000313" key="1">
    <source>
        <dbReference type="EMBL" id="QHT92353.1"/>
    </source>
</evidence>
<accession>A0A6C0ILF5</accession>
<organism evidence="1">
    <name type="scientific">viral metagenome</name>
    <dbReference type="NCBI Taxonomy" id="1070528"/>
    <lineage>
        <taxon>unclassified sequences</taxon>
        <taxon>metagenomes</taxon>
        <taxon>organismal metagenomes</taxon>
    </lineage>
</organism>
<sequence length="161" mass="18691">MSLEYKVPRILWENLESVLLAQSRRYIGELARHLGVSEKELQKRVLPTSDSLKVILQDSQLESNQCKAYVQHDQLTVFCKKPVAYHSEYCAVHRTKRMMVIELPSENDALHIVQKIKDRNTMEPMWLMNHIVINSNGDMIGKINKTDGVMKRFIIEVPKSN</sequence>
<reference evidence="1" key="1">
    <citation type="journal article" date="2020" name="Nature">
        <title>Giant virus diversity and host interactions through global metagenomics.</title>
        <authorList>
            <person name="Schulz F."/>
            <person name="Roux S."/>
            <person name="Paez-Espino D."/>
            <person name="Jungbluth S."/>
            <person name="Walsh D.A."/>
            <person name="Denef V.J."/>
            <person name="McMahon K.D."/>
            <person name="Konstantinidis K.T."/>
            <person name="Eloe-Fadrosh E.A."/>
            <person name="Kyrpides N.C."/>
            <person name="Woyke T."/>
        </authorList>
    </citation>
    <scope>NUCLEOTIDE SEQUENCE</scope>
    <source>
        <strain evidence="1">GVMAG-M-3300023184-88</strain>
    </source>
</reference>
<dbReference type="AlphaFoldDB" id="A0A6C0ILF5"/>